<feature type="binding site" evidence="6">
    <location>
        <begin position="233"/>
        <end position="237"/>
    </location>
    <ligand>
        <name>FAD</name>
        <dbReference type="ChEBI" id="CHEBI:57692"/>
    </ligand>
</feature>
<comment type="cofactor">
    <cofactor evidence="7">
        <name>(6R)-5,10-methylene-5,6,7,8-tetrahydrofolate</name>
        <dbReference type="ChEBI" id="CHEBI:15636"/>
    </cofactor>
    <text evidence="7">Binds 1 5,10-methenyltetrahydrofolate (MTHF) per subunit.</text>
</comment>
<dbReference type="InterPro" id="IPR036155">
    <property type="entry name" value="Crypto/Photolyase_N_sf"/>
</dbReference>
<protein>
    <recommendedName>
        <fullName evidence="2 7">Cryptochrome DASH</fullName>
    </recommendedName>
</protein>
<accession>A0A1I5L7V3</accession>
<dbReference type="EMBL" id="FOWR01000005">
    <property type="protein sequence ID" value="SFO92821.1"/>
    <property type="molecule type" value="Genomic_DNA"/>
</dbReference>
<keyword evidence="3 6" id="KW-0285">Flavoprotein</keyword>
<keyword evidence="4 6" id="KW-0274">FAD</keyword>
<evidence type="ECO:0000256" key="7">
    <source>
        <dbReference type="RuleBase" id="RU367151"/>
    </source>
</evidence>
<name>A0A1I5L7V3_9GAMM</name>
<dbReference type="AlphaFoldDB" id="A0A1I5L7V3"/>
<dbReference type="InterPro" id="IPR036134">
    <property type="entry name" value="Crypto/Photolyase_FAD-like_sf"/>
</dbReference>
<sequence>MKGLIWFRNDLRLGDNPALVTLTRRCEKAIMLFVIDPEWFRPTHFQSKHMGRFREEFLYQSLRSLECELKKRKQRLVVKVGNPLEIIPDICQRHGIDLVTVTDHPGVNEQQHVAYLKRVLPSEVRVCESFTLYLRNQINFTKDSFPKTFTQFRRHVDHQNLLPCIPISAPESLPSVLDERRDFWGGQEFVYDLTPYHGGEDSGSLQLNQFFWKTQGLKHYKDTRNDLDGWRFSSRLSAWLANGSLSARMVAAELDNYEYRHGRGESTRTIFAELLWRDYYQWMMHVQGARMFAFDGLKQKRPLTRFHSEKFKAWEQGTTEFPIVNACMRQLNQTGWMSHRGRHIAASCLVNELGIDWRFGAAYFEQQLIDFDVSSNYGNWQAVAGVDADPEEHPQFDVNVLASEYDPEGVFVDKWAESSSSESLLKY</sequence>
<feature type="binding site" evidence="6">
    <location>
        <begin position="273"/>
        <end position="280"/>
    </location>
    <ligand>
        <name>FAD</name>
        <dbReference type="ChEBI" id="CHEBI:57692"/>
    </ligand>
</feature>
<dbReference type="Gene3D" id="3.40.50.620">
    <property type="entry name" value="HUPs"/>
    <property type="match status" value="1"/>
</dbReference>
<dbReference type="InterPro" id="IPR005101">
    <property type="entry name" value="Cryptochr/Photolyase_FAD-bd"/>
</dbReference>
<dbReference type="GO" id="GO:0003677">
    <property type="term" value="F:DNA binding"/>
    <property type="evidence" value="ECO:0007669"/>
    <property type="project" value="TreeGrafter"/>
</dbReference>
<evidence type="ECO:0000313" key="9">
    <source>
        <dbReference type="EMBL" id="SFO92821.1"/>
    </source>
</evidence>
<dbReference type="Gene3D" id="1.10.579.10">
    <property type="entry name" value="DNA Cyclobutane Dipyrimidine Photolyase, subunit A, domain 3"/>
    <property type="match status" value="1"/>
</dbReference>
<dbReference type="GeneID" id="35872410"/>
<dbReference type="RefSeq" id="WP_017017596.1">
    <property type="nucleotide sequence ID" value="NZ_FOWR01000005.1"/>
</dbReference>
<dbReference type="PANTHER" id="PTHR11455">
    <property type="entry name" value="CRYPTOCHROME"/>
    <property type="match status" value="1"/>
</dbReference>
<evidence type="ECO:0000256" key="3">
    <source>
        <dbReference type="ARBA" id="ARBA00022630"/>
    </source>
</evidence>
<comment type="function">
    <text evidence="7">May have a photoreceptor function.</text>
</comment>
<dbReference type="InterPro" id="IPR014729">
    <property type="entry name" value="Rossmann-like_a/b/a_fold"/>
</dbReference>
<comment type="cofactor">
    <cofactor evidence="6 7">
        <name>FAD</name>
        <dbReference type="ChEBI" id="CHEBI:57692"/>
    </cofactor>
    <text evidence="6 7">Binds 1 FAD per subunit.</text>
</comment>
<reference evidence="9 10" key="1">
    <citation type="submission" date="2016-10" db="EMBL/GenBank/DDBJ databases">
        <authorList>
            <person name="de Groot N.N."/>
        </authorList>
    </citation>
    <scope>NUCLEOTIDE SEQUENCE [LARGE SCALE GENOMIC DNA]</scope>
    <source>
        <strain evidence="9 10">DSM 15893</strain>
    </source>
</reference>
<dbReference type="GO" id="GO:0000719">
    <property type="term" value="P:photoreactive repair"/>
    <property type="evidence" value="ECO:0007669"/>
    <property type="project" value="TreeGrafter"/>
</dbReference>
<dbReference type="PANTHER" id="PTHR11455:SF22">
    <property type="entry name" value="CRYPTOCHROME DASH"/>
    <property type="match status" value="1"/>
</dbReference>
<keyword evidence="5 7" id="KW-0157">Chromophore</keyword>
<dbReference type="Proteomes" id="UP000182692">
    <property type="component" value="Unassembled WGS sequence"/>
</dbReference>
<dbReference type="STRING" id="1121869.SAMN03084138_00836"/>
<evidence type="ECO:0000256" key="6">
    <source>
        <dbReference type="PIRSR" id="PIRSR602081-1"/>
    </source>
</evidence>
<dbReference type="OrthoDB" id="9772484at2"/>
<gene>
    <name evidence="9" type="ORF">SAMN03084138_00836</name>
</gene>
<dbReference type="Pfam" id="PF00875">
    <property type="entry name" value="DNA_photolyase"/>
    <property type="match status" value="1"/>
</dbReference>
<dbReference type="PRINTS" id="PR00147">
    <property type="entry name" value="DNAPHOTLYASE"/>
</dbReference>
<dbReference type="Gene3D" id="1.25.40.80">
    <property type="match status" value="1"/>
</dbReference>
<evidence type="ECO:0000256" key="5">
    <source>
        <dbReference type="ARBA" id="ARBA00022991"/>
    </source>
</evidence>
<keyword evidence="9" id="KW-0456">Lyase</keyword>
<dbReference type="GO" id="GO:0071949">
    <property type="term" value="F:FAD binding"/>
    <property type="evidence" value="ECO:0007669"/>
    <property type="project" value="TreeGrafter"/>
</dbReference>
<dbReference type="InterPro" id="IPR002081">
    <property type="entry name" value="Cryptochrome/DNA_photolyase_1"/>
</dbReference>
<dbReference type="SUPFAM" id="SSF48173">
    <property type="entry name" value="Cryptochrome/photolyase FAD-binding domain"/>
    <property type="match status" value="1"/>
</dbReference>
<dbReference type="Pfam" id="PF03441">
    <property type="entry name" value="FAD_binding_7"/>
    <property type="match status" value="1"/>
</dbReference>
<dbReference type="InterPro" id="IPR014133">
    <property type="entry name" value="Cry_DASH"/>
</dbReference>
<dbReference type="InterPro" id="IPR006050">
    <property type="entry name" value="DNA_photolyase_N"/>
</dbReference>
<organism evidence="9 10">
    <name type="scientific">Enterovibrio norvegicus DSM 15893</name>
    <dbReference type="NCBI Taxonomy" id="1121869"/>
    <lineage>
        <taxon>Bacteria</taxon>
        <taxon>Pseudomonadati</taxon>
        <taxon>Pseudomonadota</taxon>
        <taxon>Gammaproteobacteria</taxon>
        <taxon>Vibrionales</taxon>
        <taxon>Vibrionaceae</taxon>
        <taxon>Enterovibrio</taxon>
    </lineage>
</organism>
<dbReference type="SUPFAM" id="SSF52425">
    <property type="entry name" value="Cryptochrome/photolyase, N-terminal domain"/>
    <property type="match status" value="1"/>
</dbReference>
<evidence type="ECO:0000259" key="8">
    <source>
        <dbReference type="PROSITE" id="PS51645"/>
    </source>
</evidence>
<comment type="similarity">
    <text evidence="1 7">Belongs to the DNA photolyase class-1 family.</text>
</comment>
<evidence type="ECO:0000256" key="2">
    <source>
        <dbReference type="ARBA" id="ARBA00017881"/>
    </source>
</evidence>
<dbReference type="NCBIfam" id="TIGR02765">
    <property type="entry name" value="crypto_DASH"/>
    <property type="match status" value="1"/>
</dbReference>
<dbReference type="PROSITE" id="PS51645">
    <property type="entry name" value="PHR_CRY_ALPHA_BETA"/>
    <property type="match status" value="1"/>
</dbReference>
<feature type="binding site" evidence="6">
    <location>
        <begin position="370"/>
        <end position="372"/>
    </location>
    <ligand>
        <name>FAD</name>
        <dbReference type="ChEBI" id="CHEBI:57692"/>
    </ligand>
</feature>
<feature type="binding site" evidence="6">
    <location>
        <position position="220"/>
    </location>
    <ligand>
        <name>FAD</name>
        <dbReference type="ChEBI" id="CHEBI:57692"/>
    </ligand>
</feature>
<proteinExistence type="inferred from homology"/>
<dbReference type="GO" id="GO:0003913">
    <property type="term" value="F:DNA photolyase activity"/>
    <property type="evidence" value="ECO:0007669"/>
    <property type="project" value="InterPro"/>
</dbReference>
<evidence type="ECO:0000313" key="10">
    <source>
        <dbReference type="Proteomes" id="UP000182692"/>
    </source>
</evidence>
<evidence type="ECO:0000256" key="4">
    <source>
        <dbReference type="ARBA" id="ARBA00022827"/>
    </source>
</evidence>
<feature type="domain" description="Photolyase/cryptochrome alpha/beta" evidence="8">
    <location>
        <begin position="1"/>
        <end position="132"/>
    </location>
</feature>
<evidence type="ECO:0000256" key="1">
    <source>
        <dbReference type="ARBA" id="ARBA00005862"/>
    </source>
</evidence>